<organism evidence="1">
    <name type="scientific">uncultured organism</name>
    <dbReference type="NCBI Taxonomy" id="155900"/>
    <lineage>
        <taxon>unclassified sequences</taxon>
        <taxon>environmental samples</taxon>
    </lineage>
</organism>
<name>A0A5B8REK5_9ZZZZ</name>
<dbReference type="InterPro" id="IPR005619">
    <property type="entry name" value="Uncharacterised_YajG"/>
</dbReference>
<dbReference type="Pfam" id="PF03923">
    <property type="entry name" value="Lipoprotein_16"/>
    <property type="match status" value="1"/>
</dbReference>
<sequence>MPAIRLLTLACLALVLGACTQKPQSLELSLNPPEPAASVSGGPAVALETVDRRPDKTLGTVASYNDKGDAPITTDQDVAYVLKVATGETLKRAGFQPELWSDSASPRLIIEITTLNHEVTADIPRRLRTEVTLTARAWRGGERFTAKATASHESRMATAPGPERNASEIERGLRDALRQLFDQRLVDFLAGRG</sequence>
<protein>
    <recommendedName>
        <fullName evidence="2">Lipoprotein</fullName>
    </recommendedName>
</protein>
<evidence type="ECO:0000313" key="1">
    <source>
        <dbReference type="EMBL" id="QEA06348.1"/>
    </source>
</evidence>
<proteinExistence type="predicted"/>
<gene>
    <name evidence="1" type="ORF">KBTEX_02680</name>
</gene>
<evidence type="ECO:0008006" key="2">
    <source>
        <dbReference type="Google" id="ProtNLM"/>
    </source>
</evidence>
<dbReference type="PROSITE" id="PS51257">
    <property type="entry name" value="PROKAR_LIPOPROTEIN"/>
    <property type="match status" value="1"/>
</dbReference>
<accession>A0A5B8REK5</accession>
<dbReference type="AlphaFoldDB" id="A0A5B8REK5"/>
<reference evidence="1" key="1">
    <citation type="submission" date="2019-06" db="EMBL/GenBank/DDBJ databases">
        <authorList>
            <person name="Murdoch R.W."/>
            <person name="Fathepure B."/>
        </authorList>
    </citation>
    <scope>NUCLEOTIDE SEQUENCE</scope>
</reference>
<dbReference type="EMBL" id="MN079138">
    <property type="protein sequence ID" value="QEA06348.1"/>
    <property type="molecule type" value="Genomic_DNA"/>
</dbReference>